<evidence type="ECO:0008006" key="4">
    <source>
        <dbReference type="Google" id="ProtNLM"/>
    </source>
</evidence>
<gene>
    <name evidence="2" type="ORF">D9757_004153</name>
</gene>
<protein>
    <recommendedName>
        <fullName evidence="4">Late embryogenesis abundant protein LEA-2 subgroup domain-containing protein</fullName>
    </recommendedName>
</protein>
<accession>A0A8H5HUA3</accession>
<feature type="signal peptide" evidence="1">
    <location>
        <begin position="1"/>
        <end position="22"/>
    </location>
</feature>
<keyword evidence="3" id="KW-1185">Reference proteome</keyword>
<evidence type="ECO:0000313" key="3">
    <source>
        <dbReference type="Proteomes" id="UP000518752"/>
    </source>
</evidence>
<dbReference type="Proteomes" id="UP000518752">
    <property type="component" value="Unassembled WGS sequence"/>
</dbReference>
<comment type="caution">
    <text evidence="2">The sequence shown here is derived from an EMBL/GenBank/DDBJ whole genome shotgun (WGS) entry which is preliminary data.</text>
</comment>
<dbReference type="EMBL" id="JAACJN010000021">
    <property type="protein sequence ID" value="KAF5389639.1"/>
    <property type="molecule type" value="Genomic_DNA"/>
</dbReference>
<dbReference type="AlphaFoldDB" id="A0A8H5HUA3"/>
<keyword evidence="1" id="KW-0732">Signal</keyword>
<dbReference type="OrthoDB" id="3251634at2759"/>
<proteinExistence type="predicted"/>
<organism evidence="2 3">
    <name type="scientific">Collybiopsis confluens</name>
    <dbReference type="NCBI Taxonomy" id="2823264"/>
    <lineage>
        <taxon>Eukaryota</taxon>
        <taxon>Fungi</taxon>
        <taxon>Dikarya</taxon>
        <taxon>Basidiomycota</taxon>
        <taxon>Agaricomycotina</taxon>
        <taxon>Agaricomycetes</taxon>
        <taxon>Agaricomycetidae</taxon>
        <taxon>Agaricales</taxon>
        <taxon>Marasmiineae</taxon>
        <taxon>Omphalotaceae</taxon>
        <taxon>Collybiopsis</taxon>
    </lineage>
</organism>
<name>A0A8H5HUA3_9AGAR</name>
<reference evidence="2 3" key="1">
    <citation type="journal article" date="2020" name="ISME J.">
        <title>Uncovering the hidden diversity of litter-decomposition mechanisms in mushroom-forming fungi.</title>
        <authorList>
            <person name="Floudas D."/>
            <person name="Bentzer J."/>
            <person name="Ahren D."/>
            <person name="Johansson T."/>
            <person name="Persson P."/>
            <person name="Tunlid A."/>
        </authorList>
    </citation>
    <scope>NUCLEOTIDE SEQUENCE [LARGE SCALE GENOMIC DNA]</scope>
    <source>
        <strain evidence="2 3">CBS 406.79</strain>
    </source>
</reference>
<sequence length="185" mass="19035">MLAIFRALAFSVLSYLLLNVAGLPSSRSSDASADLGGLSIGDIINALGVGLVKSINATITLDSLTTNLISINFIAKNPLPIELTIDSVSSSAGLNGTEYATFSHTFNPPVVVPILGTANSGTIPNVLLVQGATASLAIIPFGELDLLNVNVNVRAGTIFGFGGIPIPIDGLKQSDVPVTYNLDLD</sequence>
<evidence type="ECO:0000256" key="1">
    <source>
        <dbReference type="SAM" id="SignalP"/>
    </source>
</evidence>
<evidence type="ECO:0000313" key="2">
    <source>
        <dbReference type="EMBL" id="KAF5389639.1"/>
    </source>
</evidence>
<feature type="chain" id="PRO_5034695530" description="Late embryogenesis abundant protein LEA-2 subgroup domain-containing protein" evidence="1">
    <location>
        <begin position="23"/>
        <end position="185"/>
    </location>
</feature>